<dbReference type="EMBL" id="CH671963">
    <property type="protein sequence ID" value="KOB60470.1"/>
    <property type="molecule type" value="Genomic_DNA"/>
</dbReference>
<sequence>MNNICTSVVVNILEFFPWLDDIFNLMYLNKTWRENILDVITNTNFINGKTILRLKNKKYILLILKYMNKKNNIDKDIRNLCCLSRGEYFELSPFSNVLELMIGSWNLDPVFFNHIQKIFPRLIYFTLLIKSPICIALLKNFCYNSKNLRYIIFIFVNNKLKKEYKEKLKKRLTSFFLYWKIKRTTNNRVTKIFVKRNINK</sequence>
<dbReference type="GO" id="GO:0005840">
    <property type="term" value="C:ribosome"/>
    <property type="evidence" value="ECO:0007669"/>
    <property type="project" value="InterPro"/>
</dbReference>
<dbReference type="GO" id="GO:0006412">
    <property type="term" value="P:translation"/>
    <property type="evidence" value="ECO:0007669"/>
    <property type="project" value="InterPro"/>
</dbReference>
<organism evidence="1 2">
    <name type="scientific">Plasmodium falciparum (isolate HB3)</name>
    <dbReference type="NCBI Taxonomy" id="137071"/>
    <lineage>
        <taxon>Eukaryota</taxon>
        <taxon>Sar</taxon>
        <taxon>Alveolata</taxon>
        <taxon>Apicomplexa</taxon>
        <taxon>Aconoidasida</taxon>
        <taxon>Haemosporida</taxon>
        <taxon>Plasmodiidae</taxon>
        <taxon>Plasmodium</taxon>
        <taxon>Plasmodium (Laverania)</taxon>
    </lineage>
</organism>
<dbReference type="InterPro" id="IPR035987">
    <property type="entry name" value="Ribosomal_uS8_sf"/>
</dbReference>
<reference evidence="1 2" key="1">
    <citation type="submission" date="2006-03" db="EMBL/GenBank/DDBJ databases">
        <title>Annotation of Plasmodium falciparum HB3.</title>
        <authorList>
            <consortium name="The Broad Institute Genome Sequencing Platform"/>
            <person name="Volkman S.K."/>
            <person name="Neafsey D.E."/>
            <person name="Dash A.P."/>
            <person name="Chitnis C.E."/>
            <person name="Hartl D.L."/>
            <person name="Young S.K."/>
            <person name="Zeng Q."/>
            <person name="Koehrsen M."/>
            <person name="Alvarado L."/>
            <person name="Berlin A."/>
            <person name="Borenstein D."/>
            <person name="Chapman S.B."/>
            <person name="Chen Z."/>
            <person name="Engels R."/>
            <person name="Freedman E."/>
            <person name="Gellesch M."/>
            <person name="Goldberg J."/>
            <person name="Griggs A."/>
            <person name="Gujja S."/>
            <person name="Heilman E.R."/>
            <person name="Heiman D.I."/>
            <person name="Howarth C."/>
            <person name="Jen D."/>
            <person name="Larson L."/>
            <person name="Mehta T."/>
            <person name="Neiman D."/>
            <person name="Park D."/>
            <person name="Pearson M."/>
            <person name="Roberts A."/>
            <person name="Saif S."/>
            <person name="Shea T."/>
            <person name="Shenoy N."/>
            <person name="Sisk P."/>
            <person name="Stolte C."/>
            <person name="Sykes S."/>
            <person name="Walk T."/>
            <person name="White J."/>
            <person name="Yandava C."/>
            <person name="Haas B."/>
            <person name="Henn M.R."/>
            <person name="Nusbaum C."/>
            <person name="Birren B."/>
        </authorList>
    </citation>
    <scope>NUCLEOTIDE SEQUENCE [LARGE SCALE GENOMIC DNA]</scope>
    <source>
        <strain evidence="1">HB3</strain>
    </source>
</reference>
<dbReference type="KEGG" id="pfh:PFHG_02231"/>
<name>A0A0L7KBL3_PLAFX</name>
<dbReference type="GO" id="GO:0003735">
    <property type="term" value="F:structural constituent of ribosome"/>
    <property type="evidence" value="ECO:0007669"/>
    <property type="project" value="InterPro"/>
</dbReference>
<dbReference type="Proteomes" id="UP000054289">
    <property type="component" value="Unassembled WGS sequence"/>
</dbReference>
<dbReference type="AlphaFoldDB" id="A0A0L7KBL3"/>
<evidence type="ECO:0000313" key="1">
    <source>
        <dbReference type="EMBL" id="KOB60470.1"/>
    </source>
</evidence>
<protein>
    <submittedName>
        <fullName evidence="1">Uncharacterized protein</fullName>
    </submittedName>
</protein>
<gene>
    <name evidence="1" type="ORF">PFHG_02231</name>
</gene>
<dbReference type="SUPFAM" id="SSF56047">
    <property type="entry name" value="Ribosomal protein S8"/>
    <property type="match status" value="1"/>
</dbReference>
<dbReference type="OMA" id="ILEFFPW"/>
<evidence type="ECO:0000313" key="2">
    <source>
        <dbReference type="Proteomes" id="UP000054289"/>
    </source>
</evidence>
<reference evidence="2" key="2">
    <citation type="submission" date="2006-03" db="EMBL/GenBank/DDBJ databases">
        <title>The genome sequence of the Plasmodium falciparum HB3.</title>
        <authorList>
            <consortium name="The Broad Institute Genome Sequencing Platform"/>
            <person name="Birren B."/>
            <person name="Lander E."/>
            <person name="Galagan J."/>
            <person name="Nusbaum C."/>
            <person name="Devon K."/>
            <person name="Henn M."/>
            <person name="Jaffe D."/>
            <person name="Butler J."/>
            <person name="Alvarez P."/>
            <person name="Gnerre S."/>
            <person name="Grabherr M."/>
            <person name="Kleber M."/>
            <person name="Mauceli E."/>
            <person name="Brockman W."/>
            <person name="MacCallum I.A."/>
            <person name="Rounsley S."/>
            <person name="Young S."/>
            <person name="LaButti K."/>
            <person name="Pushparaj V."/>
            <person name="DeCaprio D."/>
            <person name="Crawford M."/>
            <person name="Koehrsen M."/>
            <person name="Engels R."/>
            <person name="Montgomery P."/>
            <person name="Pearson M."/>
            <person name="Howarth C."/>
            <person name="Larson L."/>
            <person name="Luoma S."/>
            <person name="White J."/>
            <person name="Kodira C."/>
            <person name="Zeng Q."/>
            <person name="Oleary S."/>
            <person name="Yandava C."/>
            <person name="Alvarado L."/>
            <person name="Wirth D."/>
            <person name="Volkman S."/>
            <person name="Hartl D."/>
        </authorList>
    </citation>
    <scope>NUCLEOTIDE SEQUENCE [LARGE SCALE GENOMIC DNA]</scope>
</reference>
<dbReference type="OrthoDB" id="371213at2759"/>
<accession>A0A0L7KBL3</accession>
<proteinExistence type="predicted"/>